<keyword evidence="2 3" id="KW-0808">Transferase</keyword>
<reference evidence="3" key="2">
    <citation type="journal article" date="2021" name="PeerJ">
        <title>Extensive microbial diversity within the chicken gut microbiome revealed by metagenomics and culture.</title>
        <authorList>
            <person name="Gilroy R."/>
            <person name="Ravi A."/>
            <person name="Getino M."/>
            <person name="Pursley I."/>
            <person name="Horton D.L."/>
            <person name="Alikhan N.F."/>
            <person name="Baker D."/>
            <person name="Gharbi K."/>
            <person name="Hall N."/>
            <person name="Watson M."/>
            <person name="Adriaenssens E.M."/>
            <person name="Foster-Nyarko E."/>
            <person name="Jarju S."/>
            <person name="Secka A."/>
            <person name="Antonio M."/>
            <person name="Oren A."/>
            <person name="Chaudhuri R.R."/>
            <person name="La Ragione R."/>
            <person name="Hildebrand F."/>
            <person name="Pallen M.J."/>
        </authorList>
    </citation>
    <scope>NUCLEOTIDE SEQUENCE</scope>
    <source>
        <strain evidence="3">ChiHjej10B9-9673</strain>
    </source>
</reference>
<dbReference type="GO" id="GO:0016740">
    <property type="term" value="F:transferase activity"/>
    <property type="evidence" value="ECO:0007669"/>
    <property type="project" value="UniProtKB-KW"/>
</dbReference>
<sequence>MSDRKYVIPEYGPFAGMRVICSGSLIAMPFCATMLADFGAEVIHIERPGVGDTLRMLAPFAEVNGKKVSTAWAQNARNKLSLSLELNLKHPEVKELFYDLIKEADIYMENMVWLDKLGIYDEDLLKVNPKLVIVHISGLGNAKFGGLPNVCNRASYDMIGQAFSGWLYLQGFKDRDPVVAKPYMNDYVSAFAALFGTLAAYTSAQKTGKGQVVDIAQFEAMAQYMCGTYTGYTMAGAITERSGNASPAFQPYNLFESKEGALVALGAFGPGVYKRCIQALGFDLEYFNYKDCSSGVEAVASPKGRELNDKVVEWCKAHTAAEIEDIMEKAKVPCSKVNNAKDAFENEHFKSRGDWITYEDQTVGADITAFGIAPKMSETPGKVWRGAPAPGQDTDAILKTILGYDDAKIADLREKKLI</sequence>
<evidence type="ECO:0000256" key="1">
    <source>
        <dbReference type="ARBA" id="ARBA00008383"/>
    </source>
</evidence>
<comment type="similarity">
    <text evidence="1">Belongs to the CoA-transferase III family.</text>
</comment>
<dbReference type="Proteomes" id="UP000824001">
    <property type="component" value="Unassembled WGS sequence"/>
</dbReference>
<evidence type="ECO:0000313" key="4">
    <source>
        <dbReference type="Proteomes" id="UP000824001"/>
    </source>
</evidence>
<dbReference type="EMBL" id="DVJK01000058">
    <property type="protein sequence ID" value="HIS66331.1"/>
    <property type="molecule type" value="Genomic_DNA"/>
</dbReference>
<accession>A0A9D1FDJ0</accession>
<dbReference type="InterPro" id="IPR050509">
    <property type="entry name" value="CoA-transferase_III"/>
</dbReference>
<evidence type="ECO:0000313" key="3">
    <source>
        <dbReference type="EMBL" id="HIS66331.1"/>
    </source>
</evidence>
<dbReference type="Pfam" id="PF02515">
    <property type="entry name" value="CoA_transf_3"/>
    <property type="match status" value="1"/>
</dbReference>
<reference evidence="3" key="1">
    <citation type="submission" date="2020-10" db="EMBL/GenBank/DDBJ databases">
        <authorList>
            <person name="Gilroy R."/>
        </authorList>
    </citation>
    <scope>NUCLEOTIDE SEQUENCE</scope>
    <source>
        <strain evidence="3">ChiHjej10B9-9673</strain>
    </source>
</reference>
<organism evidence="3 4">
    <name type="scientific">Candidatus Scatomorpha merdipullorum</name>
    <dbReference type="NCBI Taxonomy" id="2840927"/>
    <lineage>
        <taxon>Bacteria</taxon>
        <taxon>Bacillati</taxon>
        <taxon>Bacillota</taxon>
        <taxon>Clostridia</taxon>
        <taxon>Eubacteriales</taxon>
        <taxon>Candidatus Scatomorpha</taxon>
    </lineage>
</organism>
<protein>
    <submittedName>
        <fullName evidence="3">CoA transferase</fullName>
    </submittedName>
</protein>
<dbReference type="PANTHER" id="PTHR48228:SF6">
    <property type="entry name" value="L-CARNITINE COA-TRANSFERASE"/>
    <property type="match status" value="1"/>
</dbReference>
<comment type="caution">
    <text evidence="3">The sequence shown here is derived from an EMBL/GenBank/DDBJ whole genome shotgun (WGS) entry which is preliminary data.</text>
</comment>
<dbReference type="InterPro" id="IPR003673">
    <property type="entry name" value="CoA-Trfase_fam_III"/>
</dbReference>
<name>A0A9D1FDJ0_9FIRM</name>
<proteinExistence type="inferred from homology"/>
<dbReference type="Gene3D" id="3.30.1540.10">
    <property type="entry name" value="formyl-coa transferase, domain 3"/>
    <property type="match status" value="1"/>
</dbReference>
<dbReference type="InterPro" id="IPR044855">
    <property type="entry name" value="CoA-Trfase_III_dom3_sf"/>
</dbReference>
<dbReference type="AlphaFoldDB" id="A0A9D1FDJ0"/>
<dbReference type="SUPFAM" id="SSF89796">
    <property type="entry name" value="CoA-transferase family III (CaiB/BaiF)"/>
    <property type="match status" value="1"/>
</dbReference>
<gene>
    <name evidence="3" type="ORF">IAC18_02085</name>
</gene>
<dbReference type="PANTHER" id="PTHR48228">
    <property type="entry name" value="SUCCINYL-COA--D-CITRAMALATE COA-TRANSFERASE"/>
    <property type="match status" value="1"/>
</dbReference>
<dbReference type="InterPro" id="IPR023606">
    <property type="entry name" value="CoA-Trfase_III_dom_1_sf"/>
</dbReference>
<dbReference type="Gene3D" id="3.40.50.10540">
    <property type="entry name" value="Crotonobetainyl-coa:carnitine coa-transferase, domain 1"/>
    <property type="match status" value="1"/>
</dbReference>
<evidence type="ECO:0000256" key="2">
    <source>
        <dbReference type="ARBA" id="ARBA00022679"/>
    </source>
</evidence>